<dbReference type="AlphaFoldDB" id="A0A6S7BJS4"/>
<dbReference type="PANTHER" id="PTHR43649:SF33">
    <property type="entry name" value="POLYGALACTURONAN_RHAMNOGALACTURONAN-BINDING PROTEIN YTCQ"/>
    <property type="match status" value="1"/>
</dbReference>
<evidence type="ECO:0000256" key="1">
    <source>
        <dbReference type="ARBA" id="ARBA00004418"/>
    </source>
</evidence>
<sequence>MQASHWRALAPTLLGALVAQAAMPAHAAPIELTYWSWNDDAKLVDKYNAAHPNVHIKFEKVPANDYDAKLLTATKAGTAPDVMLDQYQYIPTTVTGGALENIGPLGVDALKARYPAWVWNQVHLGDGTYAVPIDIGPVALAYRTDIFAKYHLDVPKTWADYAKVAEKLKAADPDVNISAFPTNNPEAFATLASQGGGHWFKAGSDSWQVAVNDSGTKKVAAYWQDLISRKLVLAEPVWSDAWYSQLQNGKLATWLAPAWGPAFLSSIASGTAGKWKIAPMPVWNAAQPVAANLGGSAIAVSTGSKHKKEAGDFAIWFGSDLQGSIWPQADAGTNFPAQPGGLTASVLNRPFAFFSGQPVNQVYAEAAKTVDGSWQWPPDLNKLMQSMSDGFGKVAGGSSTLPAVLDATQGVVVGDLKAQGIAVK</sequence>
<gene>
    <name evidence="9" type="ORF">LMG28138_03053</name>
</gene>
<evidence type="ECO:0000256" key="7">
    <source>
        <dbReference type="ARBA" id="ARBA00023288"/>
    </source>
</evidence>
<accession>A0A6S7BJS4</accession>
<proteinExistence type="inferred from homology"/>
<evidence type="ECO:0000256" key="5">
    <source>
        <dbReference type="ARBA" id="ARBA00023136"/>
    </source>
</evidence>
<reference evidence="9 10" key="1">
    <citation type="submission" date="2020-04" db="EMBL/GenBank/DDBJ databases">
        <authorList>
            <person name="De Canck E."/>
        </authorList>
    </citation>
    <scope>NUCLEOTIDE SEQUENCE [LARGE SCALE GENOMIC DNA]</scope>
    <source>
        <strain evidence="9 10">LMG 28138</strain>
    </source>
</reference>
<evidence type="ECO:0008006" key="11">
    <source>
        <dbReference type="Google" id="ProtNLM"/>
    </source>
</evidence>
<dbReference type="InterPro" id="IPR050490">
    <property type="entry name" value="Bact_solute-bd_prot1"/>
</dbReference>
<keyword evidence="4 8" id="KW-0732">Signal</keyword>
<dbReference type="PANTHER" id="PTHR43649">
    <property type="entry name" value="ARABINOSE-BINDING PROTEIN-RELATED"/>
    <property type="match status" value="1"/>
</dbReference>
<evidence type="ECO:0000313" key="10">
    <source>
        <dbReference type="Proteomes" id="UP000494115"/>
    </source>
</evidence>
<dbReference type="Pfam" id="PF01547">
    <property type="entry name" value="SBP_bac_1"/>
    <property type="match status" value="1"/>
</dbReference>
<evidence type="ECO:0000256" key="6">
    <source>
        <dbReference type="ARBA" id="ARBA00023139"/>
    </source>
</evidence>
<evidence type="ECO:0000256" key="3">
    <source>
        <dbReference type="ARBA" id="ARBA00022475"/>
    </source>
</evidence>
<evidence type="ECO:0000256" key="8">
    <source>
        <dbReference type="SAM" id="SignalP"/>
    </source>
</evidence>
<evidence type="ECO:0000256" key="4">
    <source>
        <dbReference type="ARBA" id="ARBA00022729"/>
    </source>
</evidence>
<dbReference type="EMBL" id="CADIKM010000013">
    <property type="protein sequence ID" value="CAB3790889.1"/>
    <property type="molecule type" value="Genomic_DNA"/>
</dbReference>
<name>A0A6S7BJS4_9BURK</name>
<dbReference type="GO" id="GO:0042597">
    <property type="term" value="C:periplasmic space"/>
    <property type="evidence" value="ECO:0007669"/>
    <property type="project" value="UniProtKB-SubCell"/>
</dbReference>
<dbReference type="Gene3D" id="3.40.190.10">
    <property type="entry name" value="Periplasmic binding protein-like II"/>
    <property type="match status" value="1"/>
</dbReference>
<dbReference type="CDD" id="cd13585">
    <property type="entry name" value="PBP2_TMBP_like"/>
    <property type="match status" value="1"/>
</dbReference>
<keyword evidence="5" id="KW-0472">Membrane</keyword>
<feature type="signal peptide" evidence="8">
    <location>
        <begin position="1"/>
        <end position="27"/>
    </location>
</feature>
<keyword evidence="10" id="KW-1185">Reference proteome</keyword>
<dbReference type="Proteomes" id="UP000494115">
    <property type="component" value="Unassembled WGS sequence"/>
</dbReference>
<feature type="chain" id="PRO_5028821911" description="Lactose-binding protein" evidence="8">
    <location>
        <begin position="28"/>
        <end position="424"/>
    </location>
</feature>
<dbReference type="RefSeq" id="WP_175105584.1">
    <property type="nucleotide sequence ID" value="NZ_CADIKM010000013.1"/>
</dbReference>
<dbReference type="SUPFAM" id="SSF53850">
    <property type="entry name" value="Periplasmic binding protein-like II"/>
    <property type="match status" value="1"/>
</dbReference>
<keyword evidence="7" id="KW-0449">Lipoprotein</keyword>
<comment type="similarity">
    <text evidence="2">Belongs to the bacterial solute-binding protein 1 family.</text>
</comment>
<evidence type="ECO:0000313" key="9">
    <source>
        <dbReference type="EMBL" id="CAB3790889.1"/>
    </source>
</evidence>
<organism evidence="9 10">
    <name type="scientific">Pararobbsia alpina</name>
    <dbReference type="NCBI Taxonomy" id="621374"/>
    <lineage>
        <taxon>Bacteria</taxon>
        <taxon>Pseudomonadati</taxon>
        <taxon>Pseudomonadota</taxon>
        <taxon>Betaproteobacteria</taxon>
        <taxon>Burkholderiales</taxon>
        <taxon>Burkholderiaceae</taxon>
        <taxon>Pararobbsia</taxon>
    </lineage>
</organism>
<dbReference type="InterPro" id="IPR006059">
    <property type="entry name" value="SBP"/>
</dbReference>
<keyword evidence="6" id="KW-0564">Palmitate</keyword>
<protein>
    <recommendedName>
        <fullName evidence="11">Lactose-binding protein</fullName>
    </recommendedName>
</protein>
<evidence type="ECO:0000256" key="2">
    <source>
        <dbReference type="ARBA" id="ARBA00008520"/>
    </source>
</evidence>
<keyword evidence="3" id="KW-1003">Cell membrane</keyword>
<comment type="subcellular location">
    <subcellularLocation>
        <location evidence="1">Periplasm</location>
    </subcellularLocation>
</comment>